<dbReference type="InterPro" id="IPR000944">
    <property type="entry name" value="Tscrpt_reg_Rrf2"/>
</dbReference>
<dbReference type="EMBL" id="JXYS01000083">
    <property type="protein sequence ID" value="KJF16448.1"/>
    <property type="molecule type" value="Genomic_DNA"/>
</dbReference>
<dbReference type="SUPFAM" id="SSF46785">
    <property type="entry name" value="Winged helix' DNA-binding domain"/>
    <property type="match status" value="1"/>
</dbReference>
<dbReference type="GO" id="GO:0005829">
    <property type="term" value="C:cytosol"/>
    <property type="evidence" value="ECO:0007669"/>
    <property type="project" value="TreeGrafter"/>
</dbReference>
<dbReference type="Proteomes" id="UP000032360">
    <property type="component" value="Unassembled WGS sequence"/>
</dbReference>
<gene>
    <name evidence="2" type="primary">iscR2</name>
    <name evidence="2" type="ORF">AXFE_27300</name>
</gene>
<dbReference type="PANTHER" id="PTHR33221:SF5">
    <property type="entry name" value="HTH-TYPE TRANSCRIPTIONAL REGULATOR ISCR"/>
    <property type="match status" value="1"/>
</dbReference>
<proteinExistence type="predicted"/>
<dbReference type="PROSITE" id="PS01332">
    <property type="entry name" value="HTH_RRF2_1"/>
    <property type="match status" value="1"/>
</dbReference>
<name>A0A0D8HEV1_9ACTN</name>
<dbReference type="GO" id="GO:0003677">
    <property type="term" value="F:DNA binding"/>
    <property type="evidence" value="ECO:0007669"/>
    <property type="project" value="UniProtKB-KW"/>
</dbReference>
<dbReference type="AlphaFoldDB" id="A0A0D8HEV1"/>
<dbReference type="InterPro" id="IPR036388">
    <property type="entry name" value="WH-like_DNA-bd_sf"/>
</dbReference>
<accession>A0A0D8HEV1</accession>
<dbReference type="Gene3D" id="1.10.10.10">
    <property type="entry name" value="Winged helix-like DNA-binding domain superfamily/Winged helix DNA-binding domain"/>
    <property type="match status" value="1"/>
</dbReference>
<reference evidence="2 3" key="1">
    <citation type="submission" date="2015-01" db="EMBL/GenBank/DDBJ databases">
        <title>Draft genome of the acidophilic iron oxidizer Acidithrix ferrooxidans strain Py-F3.</title>
        <authorList>
            <person name="Poehlein A."/>
            <person name="Eisen S."/>
            <person name="Schloemann M."/>
            <person name="Johnson B.D."/>
            <person name="Daniel R."/>
            <person name="Muehling M."/>
        </authorList>
    </citation>
    <scope>NUCLEOTIDE SEQUENCE [LARGE SCALE GENOMIC DNA]</scope>
    <source>
        <strain evidence="2 3">Py-F3</strain>
    </source>
</reference>
<dbReference type="NCBIfam" id="TIGR00738">
    <property type="entry name" value="rrf2_super"/>
    <property type="match status" value="1"/>
</dbReference>
<dbReference type="STRING" id="1280514.AXFE_27300"/>
<organism evidence="2 3">
    <name type="scientific">Acidithrix ferrooxidans</name>
    <dbReference type="NCBI Taxonomy" id="1280514"/>
    <lineage>
        <taxon>Bacteria</taxon>
        <taxon>Bacillati</taxon>
        <taxon>Actinomycetota</taxon>
        <taxon>Acidimicrobiia</taxon>
        <taxon>Acidimicrobiales</taxon>
        <taxon>Acidimicrobiaceae</taxon>
        <taxon>Acidithrix</taxon>
    </lineage>
</organism>
<dbReference type="RefSeq" id="WP_052606425.1">
    <property type="nucleotide sequence ID" value="NZ_JXYS01000083.1"/>
</dbReference>
<sequence>MSSQIVKNWELILNVTLSRRGDYVLRAAICLSRAYVDGTPKKIREISEFAVIPVSFTPQVLADLVRAGIAISRAGRSGGYWLSRPPTEISLLEVIEAGEGDIHSDRCAMGDGPCYWEKVCPLHDSWKGALSSFRDGLAASTLAEVTERDIAIESGEYLAPIDSHRGGRVVKL</sequence>
<dbReference type="InterPro" id="IPR036390">
    <property type="entry name" value="WH_DNA-bd_sf"/>
</dbReference>
<keyword evidence="3" id="KW-1185">Reference proteome</keyword>
<comment type="caution">
    <text evidence="2">The sequence shown here is derived from an EMBL/GenBank/DDBJ whole genome shotgun (WGS) entry which is preliminary data.</text>
</comment>
<evidence type="ECO:0000313" key="3">
    <source>
        <dbReference type="Proteomes" id="UP000032360"/>
    </source>
</evidence>
<dbReference type="OrthoDB" id="9808360at2"/>
<dbReference type="InterPro" id="IPR030489">
    <property type="entry name" value="TR_Rrf2-type_CS"/>
</dbReference>
<dbReference type="Pfam" id="PF02082">
    <property type="entry name" value="Rrf2"/>
    <property type="match status" value="1"/>
</dbReference>
<protein>
    <submittedName>
        <fullName evidence="2">HTH-type transcriptional regulator IscR</fullName>
    </submittedName>
</protein>
<evidence type="ECO:0000313" key="2">
    <source>
        <dbReference type="EMBL" id="KJF16448.1"/>
    </source>
</evidence>
<evidence type="ECO:0000256" key="1">
    <source>
        <dbReference type="ARBA" id="ARBA00023125"/>
    </source>
</evidence>
<keyword evidence="1" id="KW-0238">DNA-binding</keyword>
<dbReference type="PROSITE" id="PS51197">
    <property type="entry name" value="HTH_RRF2_2"/>
    <property type="match status" value="1"/>
</dbReference>
<dbReference type="GO" id="GO:0003700">
    <property type="term" value="F:DNA-binding transcription factor activity"/>
    <property type="evidence" value="ECO:0007669"/>
    <property type="project" value="TreeGrafter"/>
</dbReference>
<dbReference type="PANTHER" id="PTHR33221">
    <property type="entry name" value="WINGED HELIX-TURN-HELIX TRANSCRIPTIONAL REGULATOR, RRF2 FAMILY"/>
    <property type="match status" value="1"/>
</dbReference>